<dbReference type="GO" id="GO:0042407">
    <property type="term" value="P:cristae formation"/>
    <property type="evidence" value="ECO:0007669"/>
    <property type="project" value="TreeGrafter"/>
</dbReference>
<gene>
    <name evidence="8" type="ORF">SI8410_05006450</name>
</gene>
<dbReference type="Pfam" id="PF09731">
    <property type="entry name" value="Mitofilin"/>
    <property type="match status" value="1"/>
</dbReference>
<comment type="similarity">
    <text evidence="2">Belongs to the MICOS complex subunit Mic60 family.</text>
</comment>
<dbReference type="OrthoDB" id="10261039at2759"/>
<dbReference type="GO" id="GO:0061617">
    <property type="term" value="C:MICOS complex"/>
    <property type="evidence" value="ECO:0007669"/>
    <property type="project" value="TreeGrafter"/>
</dbReference>
<sequence length="108" mass="11068">MKGTLRHFSLIPPGGGGMLAHAVAHVASAIKMRESGTSGKGIESVISGVERLIAAGKLAEAADALERGVSGTEAAGAVNEWVRLARDRAITEQALTLLQAYATSISLT</sequence>
<accession>A0A7I8KDE3</accession>
<dbReference type="InterPro" id="IPR019133">
    <property type="entry name" value="MIC60"/>
</dbReference>
<evidence type="ECO:0000256" key="1">
    <source>
        <dbReference type="ARBA" id="ARBA00004273"/>
    </source>
</evidence>
<keyword evidence="9" id="KW-1185">Reference proteome</keyword>
<dbReference type="PANTHER" id="PTHR15415:SF7">
    <property type="entry name" value="MICOS COMPLEX SUBUNIT MIC60"/>
    <property type="match status" value="1"/>
</dbReference>
<evidence type="ECO:0000256" key="7">
    <source>
        <dbReference type="ARBA" id="ARBA00023136"/>
    </source>
</evidence>
<proteinExistence type="inferred from homology"/>
<name>A0A7I8KDE3_SPIIN</name>
<dbReference type="EMBL" id="LR746268">
    <property type="protein sequence ID" value="CAA7395787.1"/>
    <property type="molecule type" value="Genomic_DNA"/>
</dbReference>
<comment type="subcellular location">
    <subcellularLocation>
        <location evidence="1">Mitochondrion inner membrane</location>
    </subcellularLocation>
</comment>
<keyword evidence="5" id="KW-1133">Transmembrane helix</keyword>
<dbReference type="PANTHER" id="PTHR15415">
    <property type="entry name" value="MITOFILIN"/>
    <property type="match status" value="1"/>
</dbReference>
<evidence type="ECO:0000313" key="8">
    <source>
        <dbReference type="EMBL" id="CAA7395787.1"/>
    </source>
</evidence>
<evidence type="ECO:0000256" key="5">
    <source>
        <dbReference type="ARBA" id="ARBA00022989"/>
    </source>
</evidence>
<keyword evidence="6" id="KW-0496">Mitochondrion</keyword>
<evidence type="ECO:0000256" key="4">
    <source>
        <dbReference type="ARBA" id="ARBA00022792"/>
    </source>
</evidence>
<dbReference type="AlphaFoldDB" id="A0A7I8KDE3"/>
<keyword evidence="3" id="KW-0812">Transmembrane</keyword>
<organism evidence="8 9">
    <name type="scientific">Spirodela intermedia</name>
    <name type="common">Intermediate duckweed</name>
    <dbReference type="NCBI Taxonomy" id="51605"/>
    <lineage>
        <taxon>Eukaryota</taxon>
        <taxon>Viridiplantae</taxon>
        <taxon>Streptophyta</taxon>
        <taxon>Embryophyta</taxon>
        <taxon>Tracheophyta</taxon>
        <taxon>Spermatophyta</taxon>
        <taxon>Magnoliopsida</taxon>
        <taxon>Liliopsida</taxon>
        <taxon>Araceae</taxon>
        <taxon>Lemnoideae</taxon>
        <taxon>Spirodela</taxon>
    </lineage>
</organism>
<evidence type="ECO:0000313" key="9">
    <source>
        <dbReference type="Proteomes" id="UP000663760"/>
    </source>
</evidence>
<keyword evidence="7" id="KW-0472">Membrane</keyword>
<evidence type="ECO:0000256" key="3">
    <source>
        <dbReference type="ARBA" id="ARBA00022692"/>
    </source>
</evidence>
<protein>
    <submittedName>
        <fullName evidence="8">Uncharacterized protein</fullName>
    </submittedName>
</protein>
<evidence type="ECO:0000256" key="6">
    <source>
        <dbReference type="ARBA" id="ARBA00023128"/>
    </source>
</evidence>
<keyword evidence="4" id="KW-0999">Mitochondrion inner membrane</keyword>
<evidence type="ECO:0000256" key="2">
    <source>
        <dbReference type="ARBA" id="ARBA00010877"/>
    </source>
</evidence>
<reference evidence="8" key="1">
    <citation type="submission" date="2020-02" db="EMBL/GenBank/DDBJ databases">
        <authorList>
            <person name="Scholz U."/>
            <person name="Mascher M."/>
            <person name="Fiebig A."/>
        </authorList>
    </citation>
    <scope>NUCLEOTIDE SEQUENCE</scope>
</reference>
<dbReference type="Proteomes" id="UP000663760">
    <property type="component" value="Chromosome 5"/>
</dbReference>